<proteinExistence type="predicted"/>
<dbReference type="EMBL" id="NXLR01000001">
    <property type="protein sequence ID" value="RDU60940.1"/>
    <property type="molecule type" value="Genomic_DNA"/>
</dbReference>
<reference evidence="1 2" key="1">
    <citation type="submission" date="2018-04" db="EMBL/GenBank/DDBJ databases">
        <title>Novel Campyloabacter and Helicobacter Species and Strains.</title>
        <authorList>
            <person name="Mannion A.J."/>
            <person name="Shen Z."/>
            <person name="Fox J.G."/>
        </authorList>
    </citation>
    <scope>NUCLEOTIDE SEQUENCE [LARGE SCALE GENOMIC DNA]</scope>
    <source>
        <strain evidence="1 2">MIT 98-6070</strain>
    </source>
</reference>
<protein>
    <submittedName>
        <fullName evidence="1">ATP-binding protein</fullName>
    </submittedName>
</protein>
<keyword evidence="1" id="KW-0547">Nucleotide-binding</keyword>
<evidence type="ECO:0000313" key="1">
    <source>
        <dbReference type="EMBL" id="RDU60940.1"/>
    </source>
</evidence>
<accession>A0A3D8I6Z2</accession>
<dbReference type="GO" id="GO:0005524">
    <property type="term" value="F:ATP binding"/>
    <property type="evidence" value="ECO:0007669"/>
    <property type="project" value="UniProtKB-KW"/>
</dbReference>
<dbReference type="AlphaFoldDB" id="A0A3D8I6Z2"/>
<dbReference type="Proteomes" id="UP000256599">
    <property type="component" value="Unassembled WGS sequence"/>
</dbReference>
<dbReference type="OrthoDB" id="5372242at2"/>
<keyword evidence="1" id="KW-0067">ATP-binding</keyword>
<organism evidence="1 2">
    <name type="scientific">Helicobacter marmotae</name>
    <dbReference type="NCBI Taxonomy" id="152490"/>
    <lineage>
        <taxon>Bacteria</taxon>
        <taxon>Pseudomonadati</taxon>
        <taxon>Campylobacterota</taxon>
        <taxon>Epsilonproteobacteria</taxon>
        <taxon>Campylobacterales</taxon>
        <taxon>Helicobacteraceae</taxon>
        <taxon>Helicobacter</taxon>
    </lineage>
</organism>
<name>A0A3D8I6Z2_9HELI</name>
<comment type="caution">
    <text evidence="1">The sequence shown here is derived from an EMBL/GenBank/DDBJ whole genome shotgun (WGS) entry which is preliminary data.</text>
</comment>
<evidence type="ECO:0000313" key="2">
    <source>
        <dbReference type="Proteomes" id="UP000256599"/>
    </source>
</evidence>
<dbReference type="RefSeq" id="WP_104699799.1">
    <property type="nucleotide sequence ID" value="NZ_FZPP01000014.1"/>
</dbReference>
<keyword evidence="2" id="KW-1185">Reference proteome</keyword>
<gene>
    <name evidence="1" type="ORF">CQA63_00030</name>
</gene>
<sequence>MQEISKTYLEESPHILPRRYGIKPQSFLYGAPSVGKSALALLYSRAYKNTLYINCADCRTDIESAHNFITNHSVLNTFDCLIIDNYTPHLRLPSIENILLLAQSPTDCPEGFQTKHIRALSFEEYVSFDNKNQSIDHLFKSFLKDGNLAQMITLPTYLKIPRKQEILKLALKNDFMLFAALLPLQAQKLSPHHIYTLLKKSHKVSKDRIYPLLHIWQECGIIYLLPHLRASHKKLYFYDFTLPLCVSNSKNLQAMLENMLFLELLAFCERYGVSTDIHYGDMGEFICTLGVFIFLPFANEENIPPKLAKLKAPYKHIYVITFDFDGRGSIREKSLEWEAMSFIDFALEFSPKNGFLELAHFYHKRS</sequence>